<feature type="compositionally biased region" description="Basic and acidic residues" evidence="1">
    <location>
        <begin position="78"/>
        <end position="93"/>
    </location>
</feature>
<gene>
    <name evidence="2" type="ORF">B0J11DRAFT_158133</name>
</gene>
<reference evidence="2" key="1">
    <citation type="journal article" date="2021" name="Nat. Commun.">
        <title>Genetic determinants of endophytism in the Arabidopsis root mycobiome.</title>
        <authorList>
            <person name="Mesny F."/>
            <person name="Miyauchi S."/>
            <person name="Thiergart T."/>
            <person name="Pickel B."/>
            <person name="Atanasova L."/>
            <person name="Karlsson M."/>
            <person name="Huettel B."/>
            <person name="Barry K.W."/>
            <person name="Haridas S."/>
            <person name="Chen C."/>
            <person name="Bauer D."/>
            <person name="Andreopoulos W."/>
            <person name="Pangilinan J."/>
            <person name="LaButti K."/>
            <person name="Riley R."/>
            <person name="Lipzen A."/>
            <person name="Clum A."/>
            <person name="Drula E."/>
            <person name="Henrissat B."/>
            <person name="Kohler A."/>
            <person name="Grigoriev I.V."/>
            <person name="Martin F.M."/>
            <person name="Hacquard S."/>
        </authorList>
    </citation>
    <scope>NUCLEOTIDE SEQUENCE</scope>
    <source>
        <strain evidence="2">MPI-CAGE-CH-0243</strain>
    </source>
</reference>
<feature type="region of interest" description="Disordered" evidence="1">
    <location>
        <begin position="1"/>
        <end position="111"/>
    </location>
</feature>
<keyword evidence="3" id="KW-1185">Reference proteome</keyword>
<comment type="caution">
    <text evidence="2">The sequence shown here is derived from an EMBL/GenBank/DDBJ whole genome shotgun (WGS) entry which is preliminary data.</text>
</comment>
<evidence type="ECO:0000313" key="3">
    <source>
        <dbReference type="Proteomes" id="UP000700596"/>
    </source>
</evidence>
<feature type="region of interest" description="Disordered" evidence="1">
    <location>
        <begin position="218"/>
        <end position="257"/>
    </location>
</feature>
<evidence type="ECO:0000313" key="2">
    <source>
        <dbReference type="EMBL" id="KAH7135381.1"/>
    </source>
</evidence>
<sequence>MPSSTMEDQSKIPRIPGAFPTQNEMGKPQPENITPSSPTPTTLPSSSYGLWSDMSPHSRKPRVEQQARQPYPPPKTPKVKEIRGEKKPQEHSQNRALSARPRPAESPKLDTSIAAAPKQSASLHELQTRINSSRAVLHGLVYDVAALERPGSDPEDKSTKIDSQGRERANSDDFPSAPPPSPRWYAPDHRVKTSQVYDTAMNTAKELISLYANSIELSPTPTPASNPSHRTDKPSKAPAASPIDNAPVLPSPALKPTKTNSLSTKTVIAPLATLPAAGATPDFVRIPLTPPRPSVCDGVDGWVIAPLGQEILEEEWEVIDEE</sequence>
<feature type="compositionally biased region" description="Basic and acidic residues" evidence="1">
    <location>
        <begin position="150"/>
        <end position="171"/>
    </location>
</feature>
<feature type="compositionally biased region" description="Polar residues" evidence="1">
    <location>
        <begin position="218"/>
        <end position="228"/>
    </location>
</feature>
<protein>
    <submittedName>
        <fullName evidence="2">Uncharacterized protein</fullName>
    </submittedName>
</protein>
<proteinExistence type="predicted"/>
<name>A0A9P9EDY8_9PLEO</name>
<dbReference type="EMBL" id="JAGMWT010000002">
    <property type="protein sequence ID" value="KAH7135381.1"/>
    <property type="molecule type" value="Genomic_DNA"/>
</dbReference>
<dbReference type="Proteomes" id="UP000700596">
    <property type="component" value="Unassembled WGS sequence"/>
</dbReference>
<accession>A0A9P9EDY8</accession>
<feature type="region of interest" description="Disordered" evidence="1">
    <location>
        <begin position="146"/>
        <end position="190"/>
    </location>
</feature>
<feature type="compositionally biased region" description="Low complexity" evidence="1">
    <location>
        <begin position="34"/>
        <end position="47"/>
    </location>
</feature>
<evidence type="ECO:0000256" key="1">
    <source>
        <dbReference type="SAM" id="MobiDB-lite"/>
    </source>
</evidence>
<dbReference type="AlphaFoldDB" id="A0A9P9EDY8"/>
<organism evidence="2 3">
    <name type="scientific">Dendryphion nanum</name>
    <dbReference type="NCBI Taxonomy" id="256645"/>
    <lineage>
        <taxon>Eukaryota</taxon>
        <taxon>Fungi</taxon>
        <taxon>Dikarya</taxon>
        <taxon>Ascomycota</taxon>
        <taxon>Pezizomycotina</taxon>
        <taxon>Dothideomycetes</taxon>
        <taxon>Pleosporomycetidae</taxon>
        <taxon>Pleosporales</taxon>
        <taxon>Torulaceae</taxon>
        <taxon>Dendryphion</taxon>
    </lineage>
</organism>